<dbReference type="PANTHER" id="PTHR35936:SF19">
    <property type="entry name" value="AMINO-ACID-BINDING PROTEIN YXEM-RELATED"/>
    <property type="match status" value="1"/>
</dbReference>
<accession>A0A432LCS5</accession>
<dbReference type="SMART" id="SM00062">
    <property type="entry name" value="PBPb"/>
    <property type="match status" value="1"/>
</dbReference>
<keyword evidence="7" id="KW-1185">Reference proteome</keyword>
<reference evidence="6 7" key="1">
    <citation type="submission" date="2018-12" db="EMBL/GenBank/DDBJ databases">
        <title>Lysinibacillus antri sp. nov., isolated from a cave soil.</title>
        <authorList>
            <person name="Narsing Rao M.P."/>
            <person name="Zhang H."/>
            <person name="Dong Z.-Y."/>
            <person name="Niu X.-K."/>
            <person name="Zhang K."/>
            <person name="Fang B.-Z."/>
            <person name="Kang Y.-Q."/>
            <person name="Xiao M."/>
            <person name="Li W.-J."/>
        </authorList>
    </citation>
    <scope>NUCLEOTIDE SEQUENCE [LARGE SCALE GENOMIC DNA]</scope>
    <source>
        <strain evidence="6 7">SYSU K30002</strain>
    </source>
</reference>
<protein>
    <submittedName>
        <fullName evidence="6">Transporter substrate-binding domain-containing protein</fullName>
    </submittedName>
</protein>
<sequence>MKFNKLLKFAAVSLASVTILAACGGNEEDKAVETSGTTDTQSGEVKKVKVAYAIGWKPISYQDENGEAAGYDLDALRLVDEALEDYEFEYIGTTDDDLLIGVEQGKYDIGVKNVFYTEERAQKYVYPKEFLGLSSTGLLLKKEKADIKNLVDFATAGLELAPIAANNAQYTVIAEHNEANPDNPVKLVAGDEFAVDAVQWVNEGRADGAVALEPVFNLQVIDEKGPYHNLIDEVVYNEFTVIKTWPLFNKEQQDLANAYDEVMTEIKKSDELNQLMIKHYGKDLFEVLETVTR</sequence>
<evidence type="ECO:0000256" key="4">
    <source>
        <dbReference type="SAM" id="SignalP"/>
    </source>
</evidence>
<feature type="domain" description="Solute-binding protein family 3/N-terminal" evidence="5">
    <location>
        <begin position="47"/>
        <end position="283"/>
    </location>
</feature>
<dbReference type="AlphaFoldDB" id="A0A432LCS5"/>
<feature type="chain" id="PRO_5039410754" evidence="4">
    <location>
        <begin position="22"/>
        <end position="293"/>
    </location>
</feature>
<organism evidence="6 7">
    <name type="scientific">Lysinibacillus antri</name>
    <dbReference type="NCBI Taxonomy" id="2498145"/>
    <lineage>
        <taxon>Bacteria</taxon>
        <taxon>Bacillati</taxon>
        <taxon>Bacillota</taxon>
        <taxon>Bacilli</taxon>
        <taxon>Bacillales</taxon>
        <taxon>Bacillaceae</taxon>
        <taxon>Lysinibacillus</taxon>
    </lineage>
</organism>
<proteinExistence type="predicted"/>
<evidence type="ECO:0000256" key="3">
    <source>
        <dbReference type="ARBA" id="ARBA00023288"/>
    </source>
</evidence>
<feature type="signal peptide" evidence="4">
    <location>
        <begin position="1"/>
        <end position="21"/>
    </location>
</feature>
<evidence type="ECO:0000256" key="1">
    <source>
        <dbReference type="ARBA" id="ARBA00022729"/>
    </source>
</evidence>
<gene>
    <name evidence="6" type="ORF">EK386_09240</name>
</gene>
<dbReference type="InterPro" id="IPR001638">
    <property type="entry name" value="Solute-binding_3/MltF_N"/>
</dbReference>
<evidence type="ECO:0000256" key="2">
    <source>
        <dbReference type="ARBA" id="ARBA00023139"/>
    </source>
</evidence>
<keyword evidence="3" id="KW-0449">Lipoprotein</keyword>
<dbReference type="Gene3D" id="3.40.190.10">
    <property type="entry name" value="Periplasmic binding protein-like II"/>
    <property type="match status" value="2"/>
</dbReference>
<dbReference type="PROSITE" id="PS51257">
    <property type="entry name" value="PROKAR_LIPOPROTEIN"/>
    <property type="match status" value="1"/>
</dbReference>
<keyword evidence="2" id="KW-0564">Palmitate</keyword>
<dbReference type="RefSeq" id="WP_126658875.1">
    <property type="nucleotide sequence ID" value="NZ_RYYR01000010.1"/>
</dbReference>
<evidence type="ECO:0000259" key="5">
    <source>
        <dbReference type="SMART" id="SM00062"/>
    </source>
</evidence>
<dbReference type="Pfam" id="PF00497">
    <property type="entry name" value="SBP_bac_3"/>
    <property type="match status" value="1"/>
</dbReference>
<dbReference type="Proteomes" id="UP000287910">
    <property type="component" value="Unassembled WGS sequence"/>
</dbReference>
<keyword evidence="1 4" id="KW-0732">Signal</keyword>
<dbReference type="PANTHER" id="PTHR35936">
    <property type="entry name" value="MEMBRANE-BOUND LYTIC MUREIN TRANSGLYCOSYLASE F"/>
    <property type="match status" value="1"/>
</dbReference>
<name>A0A432LCS5_9BACI</name>
<evidence type="ECO:0000313" key="7">
    <source>
        <dbReference type="Proteomes" id="UP000287910"/>
    </source>
</evidence>
<dbReference type="SUPFAM" id="SSF53850">
    <property type="entry name" value="Periplasmic binding protein-like II"/>
    <property type="match status" value="1"/>
</dbReference>
<dbReference type="EMBL" id="RYYR01000010">
    <property type="protein sequence ID" value="RUL53136.1"/>
    <property type="molecule type" value="Genomic_DNA"/>
</dbReference>
<comment type="caution">
    <text evidence="6">The sequence shown here is derived from an EMBL/GenBank/DDBJ whole genome shotgun (WGS) entry which is preliminary data.</text>
</comment>
<evidence type="ECO:0000313" key="6">
    <source>
        <dbReference type="EMBL" id="RUL53136.1"/>
    </source>
</evidence>